<sequence>MAGVEALGRFADQLTRTIAEDLLEAPVARDDPPLPQVDDADQCVAQQGLHFGQQLAVALLHPLAFAEVGQQVGNDRRLTVATLDDEERVQRRHAATLQRLQFEFPVPLPVPDGCRQYALAQPLRVLRVAEAGQRVVAAGRLGGDVEHAAQRRVGVAEFAIRLQHGDSVAGVLRQPLEDRQPLALGALQSLAAHQVGKDGRFARLAAPEAKQQDGEQREQQQGGHADDQCARAPAGEELVPAGADDEVERIVLELVIAVDALDAVSLGGKLQAAARCSAAHLLPDGMFRRERPVDLVRDVRPADHQSLIVAAPEGNRPTLAEIDGTKDLLIAG</sequence>
<gene>
    <name evidence="2" type="ORF">AW08_02720</name>
</gene>
<feature type="region of interest" description="Disordered" evidence="1">
    <location>
        <begin position="207"/>
        <end position="231"/>
    </location>
</feature>
<dbReference type="EMBL" id="JFAX01000016">
    <property type="protein sequence ID" value="EXI66363.1"/>
    <property type="molecule type" value="Genomic_DNA"/>
</dbReference>
<dbReference type="Proteomes" id="UP000020218">
    <property type="component" value="Unassembled WGS sequence"/>
</dbReference>
<dbReference type="AlphaFoldDB" id="A0A011M9G7"/>
<feature type="compositionally biased region" description="Basic and acidic residues" evidence="1">
    <location>
        <begin position="210"/>
        <end position="229"/>
    </location>
</feature>
<evidence type="ECO:0000313" key="2">
    <source>
        <dbReference type="EMBL" id="EXI66363.1"/>
    </source>
</evidence>
<protein>
    <submittedName>
        <fullName evidence="2">Uncharacterized protein</fullName>
    </submittedName>
</protein>
<name>A0A011M9G7_9PROT</name>
<evidence type="ECO:0000313" key="3">
    <source>
        <dbReference type="Proteomes" id="UP000020218"/>
    </source>
</evidence>
<reference evidence="2" key="1">
    <citation type="submission" date="2014-02" db="EMBL/GenBank/DDBJ databases">
        <title>Expanding our view of genomic diversity in Candidatus Accumulibacter clades.</title>
        <authorList>
            <person name="Skennerton C.T."/>
            <person name="Barr J.J."/>
            <person name="Slater F.R."/>
            <person name="Bond P.L."/>
            <person name="Tyson G.W."/>
        </authorList>
    </citation>
    <scope>NUCLEOTIDE SEQUENCE [LARGE SCALE GENOMIC DNA]</scope>
</reference>
<accession>A0A011M9G7</accession>
<proteinExistence type="predicted"/>
<keyword evidence="3" id="KW-1185">Reference proteome</keyword>
<organism evidence="2 3">
    <name type="scientific">Candidatus Accumulibacter adjunctus</name>
    <dbReference type="NCBI Taxonomy" id="1454001"/>
    <lineage>
        <taxon>Bacteria</taxon>
        <taxon>Pseudomonadati</taxon>
        <taxon>Pseudomonadota</taxon>
        <taxon>Betaproteobacteria</taxon>
        <taxon>Candidatus Accumulibacter</taxon>
    </lineage>
</organism>
<comment type="caution">
    <text evidence="2">The sequence shown here is derived from an EMBL/GenBank/DDBJ whole genome shotgun (WGS) entry which is preliminary data.</text>
</comment>
<evidence type="ECO:0000256" key="1">
    <source>
        <dbReference type="SAM" id="MobiDB-lite"/>
    </source>
</evidence>